<proteinExistence type="predicted"/>
<reference evidence="2 3" key="1">
    <citation type="submission" date="2021-06" db="EMBL/GenBank/DDBJ databases">
        <authorList>
            <person name="Sun Q."/>
            <person name="Li D."/>
        </authorList>
    </citation>
    <scope>NUCLEOTIDE SEQUENCE [LARGE SCALE GENOMIC DNA]</scope>
    <source>
        <strain evidence="2 3">MSJd-7</strain>
    </source>
</reference>
<dbReference type="PANTHER" id="PTHR39639">
    <property type="entry name" value="CHROMOSOME 16, WHOLE GENOME SHOTGUN SEQUENCE"/>
    <property type="match status" value="1"/>
</dbReference>
<protein>
    <submittedName>
        <fullName evidence="2">DUF262 domain-containing protein</fullName>
    </submittedName>
</protein>
<dbReference type="PANTHER" id="PTHR39639:SF1">
    <property type="entry name" value="DUF262 DOMAIN-CONTAINING PROTEIN"/>
    <property type="match status" value="1"/>
</dbReference>
<dbReference type="Proteomes" id="UP000783588">
    <property type="component" value="Unassembled WGS sequence"/>
</dbReference>
<dbReference type="InterPro" id="IPR004919">
    <property type="entry name" value="GmrSD_N"/>
</dbReference>
<keyword evidence="3" id="KW-1185">Reference proteome</keyword>
<evidence type="ECO:0000313" key="3">
    <source>
        <dbReference type="Proteomes" id="UP000783588"/>
    </source>
</evidence>
<dbReference type="EMBL" id="JAHLQI010000004">
    <property type="protein sequence ID" value="MBU5490725.1"/>
    <property type="molecule type" value="Genomic_DNA"/>
</dbReference>
<name>A0ABS6ESQ9_9FIRM</name>
<evidence type="ECO:0000259" key="1">
    <source>
        <dbReference type="Pfam" id="PF03235"/>
    </source>
</evidence>
<comment type="caution">
    <text evidence="2">The sequence shown here is derived from an EMBL/GenBank/DDBJ whole genome shotgun (WGS) entry which is preliminary data.</text>
</comment>
<dbReference type="RefSeq" id="WP_216470449.1">
    <property type="nucleotide sequence ID" value="NZ_JAHLQI010000004.1"/>
</dbReference>
<sequence>MYESEINTSIVHTRQINYSLGELQNVVEANDIITDPDYQRNYVYDNKHASLLVESILIGIPIPIIYLAEEDDGVLSVIDGQQRITSFVRYLRNEFQLVGLTKLQSLNGLFFKDLEKSIQRKLRTLTVSAVCIEKGF</sequence>
<organism evidence="2 3">
    <name type="scientific">Butyricicoccus intestinisimiae</name>
    <dbReference type="NCBI Taxonomy" id="2841509"/>
    <lineage>
        <taxon>Bacteria</taxon>
        <taxon>Bacillati</taxon>
        <taxon>Bacillota</taxon>
        <taxon>Clostridia</taxon>
        <taxon>Eubacteriales</taxon>
        <taxon>Butyricicoccaceae</taxon>
        <taxon>Butyricicoccus</taxon>
    </lineage>
</organism>
<gene>
    <name evidence="2" type="ORF">KQI75_08855</name>
</gene>
<accession>A0ABS6ESQ9</accession>
<evidence type="ECO:0000313" key="2">
    <source>
        <dbReference type="EMBL" id="MBU5490725.1"/>
    </source>
</evidence>
<dbReference type="Pfam" id="PF03235">
    <property type="entry name" value="GmrSD_N"/>
    <property type="match status" value="1"/>
</dbReference>
<feature type="domain" description="GmrSD restriction endonucleases N-terminal" evidence="1">
    <location>
        <begin position="25"/>
        <end position="119"/>
    </location>
</feature>